<dbReference type="AlphaFoldDB" id="A0A0E9U4H0"/>
<organism evidence="1">
    <name type="scientific">Anguilla anguilla</name>
    <name type="common">European freshwater eel</name>
    <name type="synonym">Muraena anguilla</name>
    <dbReference type="NCBI Taxonomy" id="7936"/>
    <lineage>
        <taxon>Eukaryota</taxon>
        <taxon>Metazoa</taxon>
        <taxon>Chordata</taxon>
        <taxon>Craniata</taxon>
        <taxon>Vertebrata</taxon>
        <taxon>Euteleostomi</taxon>
        <taxon>Actinopterygii</taxon>
        <taxon>Neopterygii</taxon>
        <taxon>Teleostei</taxon>
        <taxon>Anguilliformes</taxon>
        <taxon>Anguillidae</taxon>
        <taxon>Anguilla</taxon>
    </lineage>
</organism>
<evidence type="ECO:0000313" key="1">
    <source>
        <dbReference type="EMBL" id="JAH60070.1"/>
    </source>
</evidence>
<protein>
    <submittedName>
        <fullName evidence="1">Uncharacterized protein</fullName>
    </submittedName>
</protein>
<name>A0A0E9U4H0_ANGAN</name>
<reference evidence="1" key="2">
    <citation type="journal article" date="2015" name="Fish Shellfish Immunol.">
        <title>Early steps in the European eel (Anguilla anguilla)-Vibrio vulnificus interaction in the gills: Role of the RtxA13 toxin.</title>
        <authorList>
            <person name="Callol A."/>
            <person name="Pajuelo D."/>
            <person name="Ebbesson L."/>
            <person name="Teles M."/>
            <person name="MacKenzie S."/>
            <person name="Amaro C."/>
        </authorList>
    </citation>
    <scope>NUCLEOTIDE SEQUENCE</scope>
</reference>
<dbReference type="EMBL" id="GBXM01048507">
    <property type="protein sequence ID" value="JAH60070.1"/>
    <property type="molecule type" value="Transcribed_RNA"/>
</dbReference>
<proteinExistence type="predicted"/>
<sequence length="17" mass="1820">MSYTTSPQPPPLNSSRG</sequence>
<reference evidence="1" key="1">
    <citation type="submission" date="2014-11" db="EMBL/GenBank/DDBJ databases">
        <authorList>
            <person name="Amaro Gonzalez C."/>
        </authorList>
    </citation>
    <scope>NUCLEOTIDE SEQUENCE</scope>
</reference>
<accession>A0A0E9U4H0</accession>